<dbReference type="STRING" id="1429867.A0A0G4PK77"/>
<name>A0A0G4PK77_PENC3</name>
<dbReference type="EMBL" id="HG793151">
    <property type="protein sequence ID" value="CRL26576.1"/>
    <property type="molecule type" value="Genomic_DNA"/>
</dbReference>
<reference evidence="1 2" key="1">
    <citation type="journal article" date="2014" name="Nat. Commun.">
        <title>Multiple recent horizontal transfers of a large genomic region in cheese making fungi.</title>
        <authorList>
            <person name="Cheeseman K."/>
            <person name="Ropars J."/>
            <person name="Renault P."/>
            <person name="Dupont J."/>
            <person name="Gouzy J."/>
            <person name="Branca A."/>
            <person name="Abraham A.L."/>
            <person name="Ceppi M."/>
            <person name="Conseiller E."/>
            <person name="Debuchy R."/>
            <person name="Malagnac F."/>
            <person name="Goarin A."/>
            <person name="Silar P."/>
            <person name="Lacoste S."/>
            <person name="Sallet E."/>
            <person name="Bensimon A."/>
            <person name="Giraud T."/>
            <person name="Brygoo Y."/>
        </authorList>
    </citation>
    <scope>NUCLEOTIDE SEQUENCE [LARGE SCALE GENOMIC DNA]</scope>
    <source>
        <strain evidence="2">FM 013</strain>
    </source>
</reference>
<sequence length="84" mass="8878">MPQGKAANPASAYAKPTPRRDHVDFTALKLICASLPNLAGFDERNLPVQELLNVIPSSLGTLSLYVNEGGNFNGAIDQLAELAA</sequence>
<evidence type="ECO:0000313" key="2">
    <source>
        <dbReference type="Proteomes" id="UP000053732"/>
    </source>
</evidence>
<dbReference type="AlphaFoldDB" id="A0A0G4PK77"/>
<organism evidence="1 2">
    <name type="scientific">Penicillium camemberti (strain FM 013)</name>
    <dbReference type="NCBI Taxonomy" id="1429867"/>
    <lineage>
        <taxon>Eukaryota</taxon>
        <taxon>Fungi</taxon>
        <taxon>Dikarya</taxon>
        <taxon>Ascomycota</taxon>
        <taxon>Pezizomycotina</taxon>
        <taxon>Eurotiomycetes</taxon>
        <taxon>Eurotiomycetidae</taxon>
        <taxon>Eurotiales</taxon>
        <taxon>Aspergillaceae</taxon>
        <taxon>Penicillium</taxon>
    </lineage>
</organism>
<dbReference type="Proteomes" id="UP000053732">
    <property type="component" value="Unassembled WGS sequence"/>
</dbReference>
<gene>
    <name evidence="1" type="ORF">PCAMFM013_S018g000270</name>
</gene>
<proteinExistence type="predicted"/>
<protein>
    <submittedName>
        <fullName evidence="1">Str. FM013</fullName>
    </submittedName>
</protein>
<keyword evidence="2" id="KW-1185">Reference proteome</keyword>
<accession>A0A0G4PK77</accession>
<evidence type="ECO:0000313" key="1">
    <source>
        <dbReference type="EMBL" id="CRL26576.1"/>
    </source>
</evidence>